<name>A0ABY0QMY5_CLOCO</name>
<keyword evidence="2" id="KW-1185">Reference proteome</keyword>
<accession>A0ABY0QMY5</accession>
<comment type="caution">
    <text evidence="1">The sequence shown here is derived from an EMBL/GenBank/DDBJ whole genome shotgun (WGS) entry which is preliminary data.</text>
</comment>
<evidence type="ECO:0008006" key="3">
    <source>
        <dbReference type="Google" id="ProtNLM"/>
    </source>
</evidence>
<reference evidence="1 2" key="1">
    <citation type="submission" date="2016-10" db="EMBL/GenBank/DDBJ databases">
        <authorList>
            <person name="Varghese N."/>
            <person name="Submissions S."/>
        </authorList>
    </citation>
    <scope>NUCLEOTIDE SEQUENCE [LARGE SCALE GENOMIC DNA]</scope>
    <source>
        <strain evidence="1 2">NLAE-zl-C224</strain>
    </source>
</reference>
<organism evidence="1 2">
    <name type="scientific">Clostridium cochlearium</name>
    <dbReference type="NCBI Taxonomy" id="1494"/>
    <lineage>
        <taxon>Bacteria</taxon>
        <taxon>Bacillati</taxon>
        <taxon>Bacillota</taxon>
        <taxon>Clostridia</taxon>
        <taxon>Eubacteriales</taxon>
        <taxon>Clostridiaceae</taxon>
        <taxon>Clostridium</taxon>
    </lineage>
</organism>
<dbReference type="Proteomes" id="UP000198811">
    <property type="component" value="Unassembled WGS sequence"/>
</dbReference>
<evidence type="ECO:0000313" key="1">
    <source>
        <dbReference type="EMBL" id="SDL32095.1"/>
    </source>
</evidence>
<dbReference type="EMBL" id="FNGL01000019">
    <property type="protein sequence ID" value="SDL32095.1"/>
    <property type="molecule type" value="Genomic_DNA"/>
</dbReference>
<protein>
    <recommendedName>
        <fullName evidence="3">Phage protein</fullName>
    </recommendedName>
</protein>
<sequence>MTVLERLKIELNNKDYFTDDTYIMYLSENNLDATVEYNKKDMQRDLLLAVIDVLEAVSNDVDLMRKVEDGTVGLGTTEAYKLLRQRIQDIKERIASIPITEESFSNVSLLFTRR</sequence>
<proteinExistence type="predicted"/>
<dbReference type="RefSeq" id="WP_089867139.1">
    <property type="nucleotide sequence ID" value="NZ_FNGL01000019.1"/>
</dbReference>
<evidence type="ECO:0000313" key="2">
    <source>
        <dbReference type="Proteomes" id="UP000198811"/>
    </source>
</evidence>
<gene>
    <name evidence="1" type="ORF">SAMN05216497_11923</name>
</gene>